<dbReference type="AlphaFoldDB" id="A0AAD8KGM1"/>
<reference evidence="1" key="1">
    <citation type="journal article" date="2023" name="bioRxiv">
        <title>Improved chromosome-level genome assembly for marigold (Tagetes erecta).</title>
        <authorList>
            <person name="Jiang F."/>
            <person name="Yuan L."/>
            <person name="Wang S."/>
            <person name="Wang H."/>
            <person name="Xu D."/>
            <person name="Wang A."/>
            <person name="Fan W."/>
        </authorList>
    </citation>
    <scope>NUCLEOTIDE SEQUENCE</scope>
    <source>
        <strain evidence="1">WSJ</strain>
        <tissue evidence="1">Leaf</tissue>
    </source>
</reference>
<sequence>MFVSSDRKSTTTTHGKPISAAKTTIFTFFPSYSGSDGGGDFKASSHGNSSGLWFHMVMVVVLESKLVRVMVTILGWQRWLFKLWVAGERLRCNEEWDRKGSTICGGGGGGGGGPMYMFRAAVVVAICDGVLLEWWCFVELL</sequence>
<name>A0AAD8KGM1_TARER</name>
<proteinExistence type="predicted"/>
<accession>A0AAD8KGM1</accession>
<dbReference type="Proteomes" id="UP001229421">
    <property type="component" value="Unassembled WGS sequence"/>
</dbReference>
<keyword evidence="2" id="KW-1185">Reference proteome</keyword>
<evidence type="ECO:0000313" key="2">
    <source>
        <dbReference type="Proteomes" id="UP001229421"/>
    </source>
</evidence>
<dbReference type="EMBL" id="JAUHHV010000006">
    <property type="protein sequence ID" value="KAK1420966.1"/>
    <property type="molecule type" value="Genomic_DNA"/>
</dbReference>
<organism evidence="1 2">
    <name type="scientific">Tagetes erecta</name>
    <name type="common">African marigold</name>
    <dbReference type="NCBI Taxonomy" id="13708"/>
    <lineage>
        <taxon>Eukaryota</taxon>
        <taxon>Viridiplantae</taxon>
        <taxon>Streptophyta</taxon>
        <taxon>Embryophyta</taxon>
        <taxon>Tracheophyta</taxon>
        <taxon>Spermatophyta</taxon>
        <taxon>Magnoliopsida</taxon>
        <taxon>eudicotyledons</taxon>
        <taxon>Gunneridae</taxon>
        <taxon>Pentapetalae</taxon>
        <taxon>asterids</taxon>
        <taxon>campanulids</taxon>
        <taxon>Asterales</taxon>
        <taxon>Asteraceae</taxon>
        <taxon>Asteroideae</taxon>
        <taxon>Heliantheae alliance</taxon>
        <taxon>Tageteae</taxon>
        <taxon>Tagetes</taxon>
    </lineage>
</organism>
<protein>
    <submittedName>
        <fullName evidence="1">Uncharacterized protein</fullName>
    </submittedName>
</protein>
<comment type="caution">
    <text evidence="1">The sequence shown here is derived from an EMBL/GenBank/DDBJ whole genome shotgun (WGS) entry which is preliminary data.</text>
</comment>
<evidence type="ECO:0000313" key="1">
    <source>
        <dbReference type="EMBL" id="KAK1420966.1"/>
    </source>
</evidence>
<gene>
    <name evidence="1" type="ORF">QVD17_22968</name>
</gene>